<reference evidence="2 3" key="1">
    <citation type="submission" date="2019-07" db="EMBL/GenBank/DDBJ databases">
        <title>Genomic Encyclopedia of Archaeal and Bacterial Type Strains, Phase II (KMG-II): from individual species to whole genera.</title>
        <authorList>
            <person name="Goeker M."/>
        </authorList>
    </citation>
    <scope>NUCLEOTIDE SEQUENCE [LARGE SCALE GENOMIC DNA]</scope>
    <source>
        <strain evidence="2 3">DSM 17527</strain>
    </source>
</reference>
<organism evidence="2 3">
    <name type="scientific">Aquimarina intermedia</name>
    <dbReference type="NCBI Taxonomy" id="350814"/>
    <lineage>
        <taxon>Bacteria</taxon>
        <taxon>Pseudomonadati</taxon>
        <taxon>Bacteroidota</taxon>
        <taxon>Flavobacteriia</taxon>
        <taxon>Flavobacteriales</taxon>
        <taxon>Flavobacteriaceae</taxon>
        <taxon>Aquimarina</taxon>
    </lineage>
</organism>
<dbReference type="OrthoDB" id="963196at2"/>
<accession>A0A5S5C7M9</accession>
<sequence length="97" mass="11530">MALKIVWAPQAENGLNKVLDYLEKEWTLMEILNLEQNINDLLHRISKYPKICPHTEKFDNVHKGLVDKNNYIIYRIQPKKELIEIINFRGTKQKPTE</sequence>
<dbReference type="InterPro" id="IPR035093">
    <property type="entry name" value="RelE/ParE_toxin_dom_sf"/>
</dbReference>
<dbReference type="Proteomes" id="UP000324376">
    <property type="component" value="Unassembled WGS sequence"/>
</dbReference>
<proteinExistence type="predicted"/>
<comment type="caution">
    <text evidence="2">The sequence shown here is derived from an EMBL/GenBank/DDBJ whole genome shotgun (WGS) entry which is preliminary data.</text>
</comment>
<dbReference type="AlphaFoldDB" id="A0A5S5C7M9"/>
<keyword evidence="1" id="KW-1277">Toxin-antitoxin system</keyword>
<keyword evidence="3" id="KW-1185">Reference proteome</keyword>
<evidence type="ECO:0000256" key="1">
    <source>
        <dbReference type="ARBA" id="ARBA00022649"/>
    </source>
</evidence>
<name>A0A5S5C7M9_9FLAO</name>
<dbReference type="RefSeq" id="WP_148782290.1">
    <property type="nucleotide sequence ID" value="NZ_VNHU01000003.1"/>
</dbReference>
<protein>
    <submittedName>
        <fullName evidence="2">Plasmid stabilization system protein ParE</fullName>
    </submittedName>
</protein>
<gene>
    <name evidence="2" type="ORF">BD809_103371</name>
</gene>
<evidence type="ECO:0000313" key="2">
    <source>
        <dbReference type="EMBL" id="TYP75307.1"/>
    </source>
</evidence>
<dbReference type="Gene3D" id="3.30.2310.20">
    <property type="entry name" value="RelE-like"/>
    <property type="match status" value="1"/>
</dbReference>
<dbReference type="Pfam" id="PF05016">
    <property type="entry name" value="ParE_toxin"/>
    <property type="match status" value="1"/>
</dbReference>
<dbReference type="EMBL" id="VNHU01000003">
    <property type="protein sequence ID" value="TYP75307.1"/>
    <property type="molecule type" value="Genomic_DNA"/>
</dbReference>
<dbReference type="InterPro" id="IPR007712">
    <property type="entry name" value="RelE/ParE_toxin"/>
</dbReference>
<evidence type="ECO:0000313" key="3">
    <source>
        <dbReference type="Proteomes" id="UP000324376"/>
    </source>
</evidence>